<evidence type="ECO:0000256" key="1">
    <source>
        <dbReference type="SAM" id="Phobius"/>
    </source>
</evidence>
<sequence length="167" mass="19284">MDWLTFIRISHIIGTVLGVGATTFAEIFYLKFLKDEKIDPFEHDVLKVFYQIIRLGLVILVFSGLGYLILWRLNFLGPQVFFSDRFLAKITVILVLLAAAFALNFKLINLKVGSAITVVSWYMAMILGIWRKIPFSYPVIIFIYIILIFAAYFVLQFLRNRAGVKHQ</sequence>
<protein>
    <submittedName>
        <fullName evidence="2">Uncharacterized protein</fullName>
    </submittedName>
</protein>
<comment type="caution">
    <text evidence="2">The sequence shown here is derived from an EMBL/GenBank/DDBJ whole genome shotgun (WGS) entry which is preliminary data.</text>
</comment>
<reference evidence="2 3" key="1">
    <citation type="journal article" date="2015" name="Nature">
        <title>rRNA introns, odd ribosomes, and small enigmatic genomes across a large radiation of phyla.</title>
        <authorList>
            <person name="Brown C.T."/>
            <person name="Hug L.A."/>
            <person name="Thomas B.C."/>
            <person name="Sharon I."/>
            <person name="Castelle C.J."/>
            <person name="Singh A."/>
            <person name="Wilkins M.J."/>
            <person name="Williams K.H."/>
            <person name="Banfield J.F."/>
        </authorList>
    </citation>
    <scope>NUCLEOTIDE SEQUENCE [LARGE SCALE GENOMIC DNA]</scope>
</reference>
<evidence type="ECO:0000313" key="3">
    <source>
        <dbReference type="Proteomes" id="UP000034893"/>
    </source>
</evidence>
<keyword evidence="1" id="KW-0472">Membrane</keyword>
<feature type="transmembrane region" description="Helical" evidence="1">
    <location>
        <begin position="112"/>
        <end position="130"/>
    </location>
</feature>
<feature type="transmembrane region" description="Helical" evidence="1">
    <location>
        <begin position="136"/>
        <end position="158"/>
    </location>
</feature>
<feature type="transmembrane region" description="Helical" evidence="1">
    <location>
        <begin position="52"/>
        <end position="74"/>
    </location>
</feature>
<keyword evidence="1" id="KW-1133">Transmembrane helix</keyword>
<dbReference type="AlphaFoldDB" id="A0A0G0LC89"/>
<feature type="transmembrane region" description="Helical" evidence="1">
    <location>
        <begin position="12"/>
        <end position="32"/>
    </location>
</feature>
<organism evidence="2 3">
    <name type="scientific">Candidatus Curtissbacteria bacterium GW2011_GWC2_38_9</name>
    <dbReference type="NCBI Taxonomy" id="1618414"/>
    <lineage>
        <taxon>Bacteria</taxon>
        <taxon>Candidatus Curtissiibacteriota</taxon>
    </lineage>
</organism>
<gene>
    <name evidence="2" type="ORF">UT12_C0011G0044</name>
</gene>
<accession>A0A0G0LC89</accession>
<dbReference type="Proteomes" id="UP000034893">
    <property type="component" value="Unassembled WGS sequence"/>
</dbReference>
<name>A0A0G0LC89_9BACT</name>
<proteinExistence type="predicted"/>
<dbReference type="EMBL" id="LBVP01000011">
    <property type="protein sequence ID" value="KKQ89588.1"/>
    <property type="molecule type" value="Genomic_DNA"/>
</dbReference>
<feature type="transmembrane region" description="Helical" evidence="1">
    <location>
        <begin position="86"/>
        <end position="105"/>
    </location>
</feature>
<keyword evidence="1" id="KW-0812">Transmembrane</keyword>
<evidence type="ECO:0000313" key="2">
    <source>
        <dbReference type="EMBL" id="KKQ89588.1"/>
    </source>
</evidence>